<sequence>MNIFKSSRKAEKNDPVQQTIIGDQDDESNYPYEDELNAAAEMDKILGKAVTITEENNGSIISLQRSGTFEMGRRIASMGSKEELSVSDSHAPLENTESFSYASRSSSLQSTASLPSFLKVEKEDPVTMARKSWDTLMREEEQNLLVSNNGFEFATSADANTNDDSNATAGTAAPGPTVSLKARSWSKLRQEIDGEANSMRTPTSSGKENTTLSRSISLGRMGFSLRKRNLKDSRSSNDNNNKSEKELSKNLMSKIQRHRSEGKNSSVTSPPARGSRMNLRYAKEYDVEVSLQEKKSFWKRKPSKRREEGKNATSSGMSKSKSCPPITDIKQRKTKDRPGEFTINNSFETPIISNSTNKRSTDAHDVKGAIATAKQTPKVVVLPTTDILFESMEVVCCHCVDDDETLDMIAESLPPYV</sequence>
<feature type="compositionally biased region" description="Basic and acidic residues" evidence="1">
    <location>
        <begin position="230"/>
        <end position="248"/>
    </location>
</feature>
<feature type="region of interest" description="Disordered" evidence="1">
    <location>
        <begin position="156"/>
        <end position="279"/>
    </location>
</feature>
<accession>A0A7S4AQM6</accession>
<protein>
    <submittedName>
        <fullName evidence="2">Uncharacterized protein</fullName>
    </submittedName>
</protein>
<dbReference type="AlphaFoldDB" id="A0A7S4AQM6"/>
<evidence type="ECO:0000313" key="2">
    <source>
        <dbReference type="EMBL" id="CAE0723575.1"/>
    </source>
</evidence>
<reference evidence="2" key="1">
    <citation type="submission" date="2021-01" db="EMBL/GenBank/DDBJ databases">
        <authorList>
            <person name="Corre E."/>
            <person name="Pelletier E."/>
            <person name="Niang G."/>
            <person name="Scheremetjew M."/>
            <person name="Finn R."/>
            <person name="Kale V."/>
            <person name="Holt S."/>
            <person name="Cochrane G."/>
            <person name="Meng A."/>
            <person name="Brown T."/>
            <person name="Cohen L."/>
        </authorList>
    </citation>
    <scope>NUCLEOTIDE SEQUENCE</scope>
    <source>
        <strain evidence="2">10249 10 AB</strain>
    </source>
</reference>
<feature type="compositionally biased region" description="Low complexity" evidence="1">
    <location>
        <begin position="167"/>
        <end position="177"/>
    </location>
</feature>
<feature type="compositionally biased region" description="Polar residues" evidence="1">
    <location>
        <begin position="198"/>
        <end position="216"/>
    </location>
</feature>
<organism evidence="2">
    <name type="scientific">Pseudo-nitzschia australis</name>
    <dbReference type="NCBI Taxonomy" id="44445"/>
    <lineage>
        <taxon>Eukaryota</taxon>
        <taxon>Sar</taxon>
        <taxon>Stramenopiles</taxon>
        <taxon>Ochrophyta</taxon>
        <taxon>Bacillariophyta</taxon>
        <taxon>Bacillariophyceae</taxon>
        <taxon>Bacillariophycidae</taxon>
        <taxon>Bacillariales</taxon>
        <taxon>Bacillariaceae</taxon>
        <taxon>Pseudo-nitzschia</taxon>
    </lineage>
</organism>
<feature type="region of interest" description="Disordered" evidence="1">
    <location>
        <begin position="1"/>
        <end position="30"/>
    </location>
</feature>
<name>A0A7S4AQM6_9STRA</name>
<feature type="compositionally biased region" description="Polar residues" evidence="1">
    <location>
        <begin position="157"/>
        <end position="166"/>
    </location>
</feature>
<gene>
    <name evidence="2" type="ORF">PAUS00366_LOCUS16331</name>
</gene>
<proteinExistence type="predicted"/>
<feature type="region of interest" description="Disordered" evidence="1">
    <location>
        <begin position="297"/>
        <end position="345"/>
    </location>
</feature>
<dbReference type="EMBL" id="HBIX01023538">
    <property type="protein sequence ID" value="CAE0723575.1"/>
    <property type="molecule type" value="Transcribed_RNA"/>
</dbReference>
<evidence type="ECO:0000256" key="1">
    <source>
        <dbReference type="SAM" id="MobiDB-lite"/>
    </source>
</evidence>
<feature type="compositionally biased region" description="Polar residues" evidence="1">
    <location>
        <begin position="311"/>
        <end position="321"/>
    </location>
</feature>